<comment type="subunit">
    <text evidence="2">Component of the EKC/KEOPS complex composed of at least BUD32, CGI121, GON7, KAE1 and PCC1; the whole complex dimerizes.</text>
</comment>
<dbReference type="SUPFAM" id="SSF56112">
    <property type="entry name" value="Protein kinase-like (PK-like)"/>
    <property type="match status" value="1"/>
</dbReference>
<keyword evidence="7" id="KW-0808">Transferase</keyword>
<evidence type="ECO:0000313" key="19">
    <source>
        <dbReference type="Proteomes" id="UP000799778"/>
    </source>
</evidence>
<dbReference type="GO" id="GO:0005634">
    <property type="term" value="C:nucleus"/>
    <property type="evidence" value="ECO:0007669"/>
    <property type="project" value="TreeGrafter"/>
</dbReference>
<comment type="function">
    <text evidence="1">Component of the EKC/KEOPS complex that is required for the formation of a threonylcarbamoyl group on adenosine at position 37 (t(6)A37) in tRNAs that read codons beginning with adenine. The complex is probably involved in the transfer of the threonylcarbamoyl moiety of threonylcarbamoyl-AMP (TC-AMP) to the N6 group of A37. BUD32 has ATPase activity in the context of the EKC/KEOPS complex and likely plays a supporting role to the catalytic subunit KAE1. The EKC/KEOPS complex also promotes both telomere uncapping and telomere elongation. The complex is required for efficient recruitment of transcriptional coactivators.</text>
</comment>
<dbReference type="InterPro" id="IPR008266">
    <property type="entry name" value="Tyr_kinase_AS"/>
</dbReference>
<gene>
    <name evidence="18" type="ORF">BU24DRAFT_457434</name>
</gene>
<dbReference type="EC" id="2.7.11.1" evidence="3"/>
<feature type="domain" description="Protein kinase" evidence="17">
    <location>
        <begin position="137"/>
        <end position="477"/>
    </location>
</feature>
<feature type="region of interest" description="Disordered" evidence="16">
    <location>
        <begin position="1"/>
        <end position="102"/>
    </location>
</feature>
<dbReference type="InterPro" id="IPR000719">
    <property type="entry name" value="Prot_kinase_dom"/>
</dbReference>
<dbReference type="GO" id="GO:0004674">
    <property type="term" value="F:protein serine/threonine kinase activity"/>
    <property type="evidence" value="ECO:0007669"/>
    <property type="project" value="UniProtKB-KW"/>
</dbReference>
<evidence type="ECO:0000256" key="2">
    <source>
        <dbReference type="ARBA" id="ARBA00011534"/>
    </source>
</evidence>
<dbReference type="Proteomes" id="UP000799778">
    <property type="component" value="Unassembled WGS sequence"/>
</dbReference>
<dbReference type="RefSeq" id="XP_033389792.1">
    <property type="nucleotide sequence ID" value="XM_033531541.1"/>
</dbReference>
<dbReference type="SMART" id="SM00220">
    <property type="entry name" value="S_TKc"/>
    <property type="match status" value="1"/>
</dbReference>
<evidence type="ECO:0000259" key="17">
    <source>
        <dbReference type="PROSITE" id="PS50011"/>
    </source>
</evidence>
<evidence type="ECO:0000313" key="18">
    <source>
        <dbReference type="EMBL" id="KAF2021453.1"/>
    </source>
</evidence>
<feature type="compositionally biased region" description="Polar residues" evidence="16">
    <location>
        <begin position="37"/>
        <end position="46"/>
    </location>
</feature>
<keyword evidence="19" id="KW-1185">Reference proteome</keyword>
<comment type="catalytic activity">
    <reaction evidence="14">
        <text>L-seryl-[protein] + ATP = O-phospho-L-seryl-[protein] + ADP + H(+)</text>
        <dbReference type="Rhea" id="RHEA:17989"/>
        <dbReference type="Rhea" id="RHEA-COMP:9863"/>
        <dbReference type="Rhea" id="RHEA-COMP:11604"/>
        <dbReference type="ChEBI" id="CHEBI:15378"/>
        <dbReference type="ChEBI" id="CHEBI:29999"/>
        <dbReference type="ChEBI" id="CHEBI:30616"/>
        <dbReference type="ChEBI" id="CHEBI:83421"/>
        <dbReference type="ChEBI" id="CHEBI:456216"/>
        <dbReference type="EC" id="2.7.11.1"/>
    </reaction>
</comment>
<dbReference type="Pfam" id="PF00069">
    <property type="entry name" value="Pkinase"/>
    <property type="match status" value="1"/>
</dbReference>
<feature type="binding site" evidence="15">
    <location>
        <position position="166"/>
    </location>
    <ligand>
        <name>ATP</name>
        <dbReference type="ChEBI" id="CHEBI:30616"/>
    </ligand>
</feature>
<organism evidence="18 19">
    <name type="scientific">Aaosphaeria arxii CBS 175.79</name>
    <dbReference type="NCBI Taxonomy" id="1450172"/>
    <lineage>
        <taxon>Eukaryota</taxon>
        <taxon>Fungi</taxon>
        <taxon>Dikarya</taxon>
        <taxon>Ascomycota</taxon>
        <taxon>Pezizomycotina</taxon>
        <taxon>Dothideomycetes</taxon>
        <taxon>Pleosporomycetidae</taxon>
        <taxon>Pleosporales</taxon>
        <taxon>Pleosporales incertae sedis</taxon>
        <taxon>Aaosphaeria</taxon>
    </lineage>
</organism>
<dbReference type="EMBL" id="ML978066">
    <property type="protein sequence ID" value="KAF2021453.1"/>
    <property type="molecule type" value="Genomic_DNA"/>
</dbReference>
<dbReference type="PROSITE" id="PS00107">
    <property type="entry name" value="PROTEIN_KINASE_ATP"/>
    <property type="match status" value="1"/>
</dbReference>
<evidence type="ECO:0000256" key="12">
    <source>
        <dbReference type="ARBA" id="ARBA00033194"/>
    </source>
</evidence>
<evidence type="ECO:0000256" key="9">
    <source>
        <dbReference type="ARBA" id="ARBA00022777"/>
    </source>
</evidence>
<keyword evidence="10 15" id="KW-0067">ATP-binding</keyword>
<dbReference type="PANTHER" id="PTHR45646:SF11">
    <property type="entry name" value="SERINE_THREONINE-PROTEIN KINASE DOA"/>
    <property type="match status" value="1"/>
</dbReference>
<dbReference type="PANTHER" id="PTHR45646">
    <property type="entry name" value="SERINE/THREONINE-PROTEIN KINASE DOA-RELATED"/>
    <property type="match status" value="1"/>
</dbReference>
<protein>
    <recommendedName>
        <fullName evidence="5">EKC/KEOPS complex subunit BUD32</fullName>
        <ecNumber evidence="3">2.7.11.1</ecNumber>
    </recommendedName>
    <alternativeName>
        <fullName evidence="11 12">Atypical Serine/threonine protein kinase BUD32</fullName>
    </alternativeName>
    <alternativeName>
        <fullName evidence="4">EKC/KEOPS complex subunit bud32</fullName>
    </alternativeName>
</protein>
<evidence type="ECO:0000256" key="13">
    <source>
        <dbReference type="ARBA" id="ARBA00047899"/>
    </source>
</evidence>
<name>A0A6A5Y872_9PLEO</name>
<evidence type="ECO:0000256" key="14">
    <source>
        <dbReference type="ARBA" id="ARBA00048679"/>
    </source>
</evidence>
<dbReference type="PROSITE" id="PS50011">
    <property type="entry name" value="PROTEIN_KINASE_DOM"/>
    <property type="match status" value="1"/>
</dbReference>
<dbReference type="Gene3D" id="3.30.200.20">
    <property type="entry name" value="Phosphorylase Kinase, domain 1"/>
    <property type="match status" value="1"/>
</dbReference>
<evidence type="ECO:0000256" key="4">
    <source>
        <dbReference type="ARBA" id="ARBA00013948"/>
    </source>
</evidence>
<dbReference type="GeneID" id="54288938"/>
<keyword evidence="9 18" id="KW-0418">Kinase</keyword>
<keyword evidence="8 15" id="KW-0547">Nucleotide-binding</keyword>
<dbReference type="InterPro" id="IPR011009">
    <property type="entry name" value="Kinase-like_dom_sf"/>
</dbReference>
<evidence type="ECO:0000256" key="10">
    <source>
        <dbReference type="ARBA" id="ARBA00022840"/>
    </source>
</evidence>
<feature type="compositionally biased region" description="Polar residues" evidence="16">
    <location>
        <begin position="1"/>
        <end position="17"/>
    </location>
</feature>
<comment type="catalytic activity">
    <reaction evidence="13">
        <text>L-threonyl-[protein] + ATP = O-phospho-L-threonyl-[protein] + ADP + H(+)</text>
        <dbReference type="Rhea" id="RHEA:46608"/>
        <dbReference type="Rhea" id="RHEA-COMP:11060"/>
        <dbReference type="Rhea" id="RHEA-COMP:11605"/>
        <dbReference type="ChEBI" id="CHEBI:15378"/>
        <dbReference type="ChEBI" id="CHEBI:30013"/>
        <dbReference type="ChEBI" id="CHEBI:30616"/>
        <dbReference type="ChEBI" id="CHEBI:61977"/>
        <dbReference type="ChEBI" id="CHEBI:456216"/>
        <dbReference type="EC" id="2.7.11.1"/>
    </reaction>
</comment>
<dbReference type="InterPro" id="IPR051175">
    <property type="entry name" value="CLK_kinases"/>
</dbReference>
<dbReference type="OrthoDB" id="5979581at2759"/>
<evidence type="ECO:0000256" key="6">
    <source>
        <dbReference type="ARBA" id="ARBA00022527"/>
    </source>
</evidence>
<evidence type="ECO:0000256" key="11">
    <source>
        <dbReference type="ARBA" id="ARBA00030980"/>
    </source>
</evidence>
<keyword evidence="6" id="KW-0723">Serine/threonine-protein kinase</keyword>
<proteinExistence type="predicted"/>
<dbReference type="PROSITE" id="PS00109">
    <property type="entry name" value="PROTEIN_KINASE_TYR"/>
    <property type="match status" value="1"/>
</dbReference>
<dbReference type="InterPro" id="IPR017441">
    <property type="entry name" value="Protein_kinase_ATP_BS"/>
</dbReference>
<evidence type="ECO:0000256" key="1">
    <source>
        <dbReference type="ARBA" id="ARBA00003747"/>
    </source>
</evidence>
<evidence type="ECO:0000256" key="16">
    <source>
        <dbReference type="SAM" id="MobiDB-lite"/>
    </source>
</evidence>
<evidence type="ECO:0000256" key="8">
    <source>
        <dbReference type="ARBA" id="ARBA00022741"/>
    </source>
</evidence>
<dbReference type="Gene3D" id="1.10.510.10">
    <property type="entry name" value="Transferase(Phosphotransferase) domain 1"/>
    <property type="match status" value="1"/>
</dbReference>
<reference evidence="18" key="1">
    <citation type="journal article" date="2020" name="Stud. Mycol.">
        <title>101 Dothideomycetes genomes: a test case for predicting lifestyles and emergence of pathogens.</title>
        <authorList>
            <person name="Haridas S."/>
            <person name="Albert R."/>
            <person name="Binder M."/>
            <person name="Bloem J."/>
            <person name="Labutti K."/>
            <person name="Salamov A."/>
            <person name="Andreopoulos B."/>
            <person name="Baker S."/>
            <person name="Barry K."/>
            <person name="Bills G."/>
            <person name="Bluhm B."/>
            <person name="Cannon C."/>
            <person name="Castanera R."/>
            <person name="Culley D."/>
            <person name="Daum C."/>
            <person name="Ezra D."/>
            <person name="Gonzalez J."/>
            <person name="Henrissat B."/>
            <person name="Kuo A."/>
            <person name="Liang C."/>
            <person name="Lipzen A."/>
            <person name="Lutzoni F."/>
            <person name="Magnuson J."/>
            <person name="Mondo S."/>
            <person name="Nolan M."/>
            <person name="Ohm R."/>
            <person name="Pangilinan J."/>
            <person name="Park H.-J."/>
            <person name="Ramirez L."/>
            <person name="Alfaro M."/>
            <person name="Sun H."/>
            <person name="Tritt A."/>
            <person name="Yoshinaga Y."/>
            <person name="Zwiers L.-H."/>
            <person name="Turgeon B."/>
            <person name="Goodwin S."/>
            <person name="Spatafora J."/>
            <person name="Crous P."/>
            <person name="Grigoriev I."/>
        </authorList>
    </citation>
    <scope>NUCLEOTIDE SEQUENCE</scope>
    <source>
        <strain evidence="18">CBS 175.79</strain>
    </source>
</reference>
<evidence type="ECO:0000256" key="3">
    <source>
        <dbReference type="ARBA" id="ARBA00012513"/>
    </source>
</evidence>
<evidence type="ECO:0000256" key="7">
    <source>
        <dbReference type="ARBA" id="ARBA00022679"/>
    </source>
</evidence>
<evidence type="ECO:0000256" key="5">
    <source>
        <dbReference type="ARBA" id="ARBA00019973"/>
    </source>
</evidence>
<evidence type="ECO:0000256" key="15">
    <source>
        <dbReference type="PROSITE-ProRule" id="PRU10141"/>
    </source>
</evidence>
<sequence length="477" mass="54384">MDTRQVDNYSISESAPSETIGECSVSESIRAREVEDGSSSESTHSQEIARKIDDCPGSESMHTRDIDDDSSPGSMLDSDDDPSSDSTLDSDDSAKDQRNWRHRSGYSAAVPAESLDYYGPDLFHPVYIGDLYKEGRYRIEQKLGWGCSSTVWRARDIYDNKFVAIKVLAARISQSDNKELRILQRFRDSSLEHLGRKHVLHLLDHFYHKGINGNHLCIVTEPLGETLDDYTFRQKPIRRLCESECRQFSRQLLLALDFMHKCHVVHGDLSSTNIMFPLPEYYSYDKPWIGKVTRHNGKSLECGVPTHLVANATTFIEHEKKREALDSLFVKVVDFSSSFFDDEYPHSVAVAEPLTPPEMVFKRPLSKAIDVWQLACITYWAATRQDIFELLNEDKRALIPQIFEYIGQSTAEWLLGAMIEAIGNGMWKAIPKPCVFSFGKNTLEDIVRRVVYWPDKLPNIKVKEAEEILRKNSASNS</sequence>
<dbReference type="GO" id="GO:0043484">
    <property type="term" value="P:regulation of RNA splicing"/>
    <property type="evidence" value="ECO:0007669"/>
    <property type="project" value="TreeGrafter"/>
</dbReference>
<feature type="compositionally biased region" description="Acidic residues" evidence="16">
    <location>
        <begin position="77"/>
        <end position="91"/>
    </location>
</feature>
<dbReference type="GO" id="GO:0005524">
    <property type="term" value="F:ATP binding"/>
    <property type="evidence" value="ECO:0007669"/>
    <property type="project" value="UniProtKB-UniRule"/>
</dbReference>
<accession>A0A6A5Y872</accession>
<dbReference type="AlphaFoldDB" id="A0A6A5Y872"/>